<evidence type="ECO:0000259" key="2">
    <source>
        <dbReference type="Pfam" id="PF20178"/>
    </source>
</evidence>
<dbReference type="RefSeq" id="WP_136912472.1">
    <property type="nucleotide sequence ID" value="NZ_CP039371.1"/>
</dbReference>
<accession>A0A4D6X2Q8</accession>
<dbReference type="OrthoDB" id="7027699at2"/>
<sequence length="1822" mass="203088">MSTPTIALAPLPLLDADTTDGHLAGKGNLLVVARQTQTRSAAHLRTLLSQAPSLRQTLLTTLRDHLQVDPSSCGLQHDQSQVTLLTFAARLLVSPVSANAFAEWSGWGFSETHANWSVAQWTQYLTPIVAAARLRAPLDYWQGRMPGTAISRQRHASDLLREHFDSSLDIAYGVATLQTDGWRQGKQTVLPCAHLAWRQPDNRVLVSTSALLIGPPPERSRWLLYQPAARHPVLEFANLDSLRDWSFQNRSSLWSDPKSSVAQGTRDDVVITPFDGDGFAALVAHILSRNDAMTDHHLLKASQQGDTDPLDWTDLQAWEAQRSAAVSASLDATHEVAIDGVIAADAELAQQEVHFACLEQHLPISWRNQQVEYQEMLLEQHLNGDQEPTSDTLTQLREQQAALEQLQDSQELYLLELPDEVSSTDWQAITGEHTREAQITDGLCQALLKEARLRHLLGELSDAHLQWIERLVDRPEPSLQRPVQACSLELVAGDHTWQLCGYMTLHAIPDQDDEDPDRSVLLYRPGQRGGLMAFDDASALDARLLATLQGAWPDALLESASPHDAAQLFDILASASQVTFKRVPIDTHFMLHCVRSIVTALPAPASRQQARQRLCIAENRARALAVARFAEKNRTEHLQTRMMSLQHLEAEQITELAGLIQTLEGALQASGDLLKLSLPDRKAYARLKLLNHLRSAFNLEQVPRISLDIADSVTLQKTVTGQSAAGGAGSRDVPVFSKERSEVDLETFILWALDSDRSLRLNDATIKVEPANSVLQEAVTTDYIANLIEQLDVAGNYEKRITATYLGFAHESAWQAQWRQETLRRPYACRLQLLAQIKPSNLDADGQRLLETFCREQLDPDARRTIAHHAVELRPGVAADGSSDRIGLSGVHIIQGPTGPSLLYLPEAPSGQVIGQYANASEACLALQNMALDDAMARYLASQAQEGNPQHHLGYIKTALQKGFHGFIEIGVARPESLPTYETRLDMGQRIRAHRASSRSQADLSLVTPDNFDRYFFLMLRLALGITPGVGTALALYDGWNAATTAVKAFGSGNTEEGLQQLTSVLQSLTDAVLTLAPLASTANAPALSARQLTQHRQRLDPLRSVGSIRKSPPSPFAGYEVELPTGPMLRTKHRQGAQVFEHLDSQQHYITRNDAWYAVNWDTTYSTWRLKPQGTRTYPQPVRLSEHGRWETPGRLSGLLVDDGLAGGGGVLTRLYEHGVAYWRTTLGRQPRPLTGMRLAHDINDELKRIRSRMAAKELAYTTAKRQVADLDQMNDRQRAAIAKARQELNEELNRSLEFNTLSLARLREQRSTLLPTRYTDFTTQCDININELHLLDMKLVSERFIMATDQVTRAGEAIRALHGQLVAAELVQRLTAASLRANIEMVDALQEVERISIRHHTRLGQLQGAIRTQYTEGVAQTNLTLDVTNARLVRASILSTTLFTSHATQHAQMGTFMGHFLEQGRTLRSMLYSQIQLPSAGLSGAQRRRFLLNARDRYRVFLSHLTAWEDTFHELLSPTETRAFRRLMHQLISQIDDTLNNVPAPRQRNPASGNLNRPRLFETVEGPLIGTEVFEGGQPRMRINEPHSNRAHSIYARNAAGQWQLTGQQHAAPTQTIAELVDTATARLNDLARQQARLRQYQTPQTLPVDLEDIAQGHAQQLRFIAASIRQRAGDGITAQHTALISRLDTAAEQMGTLGRQLRIAQTKATSKPTVGYLEYLVEQGEVEVAWSRTLKPKVDRRNKPIEYLEEYRIDDAATQQPLWYAHFHFRTKPAQGFNRLEAGHLKLPSERDLGAGAWRGALNERQATRLFGNLRPASR</sequence>
<proteinExistence type="predicted"/>
<dbReference type="Proteomes" id="UP000298551">
    <property type="component" value="Chromosome"/>
</dbReference>
<feature type="domain" description="Dermonecrotic toxin N-terminal" evidence="2">
    <location>
        <begin position="434"/>
        <end position="549"/>
    </location>
</feature>
<feature type="coiled-coil region" evidence="1">
    <location>
        <begin position="1269"/>
        <end position="1311"/>
    </location>
</feature>
<evidence type="ECO:0000313" key="3">
    <source>
        <dbReference type="EMBL" id="QCI10183.1"/>
    </source>
</evidence>
<gene>
    <name evidence="3" type="ORF">E6B08_01505</name>
</gene>
<evidence type="ECO:0000256" key="1">
    <source>
        <dbReference type="SAM" id="Coils"/>
    </source>
</evidence>
<protein>
    <recommendedName>
        <fullName evidence="2">Dermonecrotic toxin N-terminal domain-containing protein</fullName>
    </recommendedName>
</protein>
<name>A0A4D6X2Q8_PSEPU</name>
<keyword evidence="1" id="KW-0175">Coiled coil</keyword>
<dbReference type="InterPro" id="IPR046673">
    <property type="entry name" value="ToxA_N"/>
</dbReference>
<dbReference type="Pfam" id="PF20178">
    <property type="entry name" value="ToxA_N"/>
    <property type="match status" value="2"/>
</dbReference>
<feature type="domain" description="Dermonecrotic toxin N-terminal" evidence="2">
    <location>
        <begin position="679"/>
        <end position="943"/>
    </location>
</feature>
<evidence type="ECO:0000313" key="4">
    <source>
        <dbReference type="Proteomes" id="UP000298551"/>
    </source>
</evidence>
<reference evidence="4" key="1">
    <citation type="submission" date="2019-04" db="EMBL/GenBank/DDBJ databases">
        <title>Genome sequence of Pseudomonas putida 1290, an auxin catabolizing strain.</title>
        <authorList>
            <person name="Laird T.S."/>
            <person name="Leveau J.H.J."/>
        </authorList>
    </citation>
    <scope>NUCLEOTIDE SEQUENCE [LARGE SCALE GENOMIC DNA]</scope>
    <source>
        <strain evidence="4">1290</strain>
    </source>
</reference>
<dbReference type="EMBL" id="CP039371">
    <property type="protein sequence ID" value="QCI10183.1"/>
    <property type="molecule type" value="Genomic_DNA"/>
</dbReference>
<organism evidence="3 4">
    <name type="scientific">Pseudomonas putida</name>
    <name type="common">Arthrobacter siderocapsulatus</name>
    <dbReference type="NCBI Taxonomy" id="303"/>
    <lineage>
        <taxon>Bacteria</taxon>
        <taxon>Pseudomonadati</taxon>
        <taxon>Pseudomonadota</taxon>
        <taxon>Gammaproteobacteria</taxon>
        <taxon>Pseudomonadales</taxon>
        <taxon>Pseudomonadaceae</taxon>
        <taxon>Pseudomonas</taxon>
    </lineage>
</organism>